<dbReference type="SUPFAM" id="SSF51120">
    <property type="entry name" value="beta-Roll"/>
    <property type="match status" value="6"/>
</dbReference>
<dbReference type="Pfam" id="PF00353">
    <property type="entry name" value="HemolysinCabind"/>
    <property type="match status" value="8"/>
</dbReference>
<evidence type="ECO:0000256" key="1">
    <source>
        <dbReference type="ARBA" id="ARBA00004613"/>
    </source>
</evidence>
<dbReference type="RefSeq" id="WP_020581079.1">
    <property type="nucleotide sequence ID" value="NZ_JOJP01000001.1"/>
</dbReference>
<dbReference type="eggNOG" id="COG2931">
    <property type="taxonomic scope" value="Bacteria"/>
</dbReference>
<organism evidence="6 7">
    <name type="scientific">Endozoicomonas elysicola</name>
    <dbReference type="NCBI Taxonomy" id="305900"/>
    <lineage>
        <taxon>Bacteria</taxon>
        <taxon>Pseudomonadati</taxon>
        <taxon>Pseudomonadota</taxon>
        <taxon>Gammaproteobacteria</taxon>
        <taxon>Oceanospirillales</taxon>
        <taxon>Endozoicomonadaceae</taxon>
        <taxon>Endozoicomonas</taxon>
    </lineage>
</organism>
<keyword evidence="7" id="KW-1185">Reference proteome</keyword>
<dbReference type="InterPro" id="IPR041690">
    <property type="entry name" value="Cadherin_5"/>
</dbReference>
<dbReference type="Gene3D" id="2.150.10.10">
    <property type="entry name" value="Serralysin-like metalloprotease, C-terminal"/>
    <property type="match status" value="5"/>
</dbReference>
<dbReference type="NCBIfam" id="TIGR03661">
    <property type="entry name" value="T1SS_VCA0849"/>
    <property type="match status" value="2"/>
</dbReference>
<keyword evidence="2" id="KW-0964">Secreted</keyword>
<evidence type="ECO:0000256" key="3">
    <source>
        <dbReference type="ARBA" id="ARBA00022837"/>
    </source>
</evidence>
<dbReference type="NCBIfam" id="NF012211">
    <property type="entry name" value="tand_rpt_95"/>
    <property type="match status" value="4"/>
</dbReference>
<dbReference type="PANTHER" id="PTHR38340:SF1">
    <property type="entry name" value="S-LAYER PROTEIN"/>
    <property type="match status" value="1"/>
</dbReference>
<feature type="domain" description="Cadherin-like" evidence="5">
    <location>
        <begin position="1220"/>
        <end position="1297"/>
    </location>
</feature>
<dbReference type="PANTHER" id="PTHR38340">
    <property type="entry name" value="S-LAYER PROTEIN"/>
    <property type="match status" value="1"/>
</dbReference>
<sequence>MNSENNNNTHTLDNPEVIQTLDFRSDDSQQDVLDISQLLPESGVSSSNLKQFVKISSSGIFVDSSGAGQFSADNQVARFASGNPALNAMVAVQVADTSVIHFDRSVTANDPLIDELSIEDIDLNELNEVTGTAQQDFLVGSASADVLYGSRGDDVLEGGAGNDVYIGGAGADRYVLNDPDSVELLDFKSTRFEKDVLDVSQLLPEGVDASNLSTFLKITENGVFIDESGLGDFGEDNLVARFTEESIFSRNEIIVDIGNNIQVVFNVFAQAGVRLEEGESFQSSEALASRTDKYNPRASSFEPDSGPDGNTNTAFLRSREGELFNFRLDEQQVEEAHGYDGDEILDATQVAESSQAKNDDVADHKLWTYGRSGSDTLQGNADGVYLDGGLGNDLIDAGRGRNFVTGGAGQDEYVLQLETTTDDDLRSDLLYDYTSIEGHRDLIDLQHILPLEATAENIHSYVKVTDVGIYVDVTGAARFDKSNELGRWGERVDIDNLITLRLADGSNIELNREDALSEFIADENGGLLRGGQGSDILRGQSGDDIMDGDALSQEKSADHLYGGAGNDQLTVDGLDLASGTVEGGTGYDTARLQGATGDTLDLDLKARGIERAFGGFSDDVLDGSGYTEQSGYNRNTGEFEGDSAQRLGLYGKYGDDTLKGGVGNDYLDGGQGDDVIAGGLGKDFLAGGAGSDTFILSDDGEVDTIWDFSSGGEQRDVLDISAFVPEGFELVDLDQYFNFDNQFVYFDQTGQGRFTYDQAIAKFGGASALGSPVSIILGDDMTIVRDLNGRLHATTLRDTVEEDGSYTITEASLFGAVYGNGNPDLSLSGLEVTNGSGELVNNQDGTYTFTPTPDLGGVDAEFGYTVSDGESDIDVVFSLGITAVADAPILSVTDSDGNDMAGQAYYTEAGGSVELNIAAETLDQDNSESVTVTVDGLPESSVIHFDGQAIFEEQSNGLTSYAETEVTVTFQGESAGFQNAAGYYMVNADGSIGDVHLVYENASQQGGGGDLVPGQESFSFNVGEGESFNLFIVPNGYNYNDFSQLQDGTFELRSSDGSPVTMQTNDPQLVFVGNDGSETVIQSQFGDAVFHGSSSYNLNEDGIVHVQTTINNDGDIVYGFEDLYGGGDRDFADFNYTIDMGEVNKQVYTGAVVVGDDGPAVIPTPALQQTMQIDLAEGHNGQLDVVITATSSEPSAEGEASVSQNIHINAGAELQVADLEASTSEDSSLTILEADLVSTVTGWGYSDLSVSSVQVTNGAGDVINNQDGTFTFRPGYNLGGTTAQLSFTVTDGTYETSGNYAIEIAAVADAPKLLIKAQSVDEVIVPVTDADFSNATGSVVFDATVGDYQSVGGGVIRNVWDVNEITGSAYDDTFKFENLQAGDVINLNGGAGSNTVDLGNFRSDQVTLDLSTKTATIDVDGTGNTATINFNNVDLFQFRTDVFDGTPHAIEIDDFPWVINGTGLSIDSDSSSNNFPVTLINYEGTISESFTLDAQVKTNASDSGWYNGGIIFDYQDENNYKFVMARIGAQKWSIEQIIDGVHSNVVAIPATIPKNVYVPIQLRVDGTVANFYSEGELKVSHDFGEPLNDGRIGVLNNNADTDFILEMSPSNWAPSVEDYQFEMQVQDGVLTTNNVFDGAVDPANEVLSVSGFTNGVNGSVTYNGDGTFSYTPADGFVGADQFSYQITDGTNVTSGTIDVVVSDNASVTIDEGGAFQVDLGAELVDTDGSETLEVTLSGIPEGALVSDGANSVTLSSSDQVVDISTWDINSLLITPSEHYFGNFNVDVSATSAESTGSTSVSSSSLTVYVLPVVDAPVAGDVTIWQVVESASSGNTINGTDVSNILVGDGEDNVINAGAGADIVVAGFGNDVIDGGEGNDQLNGEYGDDTITGGAGNDQINGSFGNDTAVFSGARNEYTIEERVGGGFIVTDTVVGRDGADQLTADVEQFQFSDGIYDQNTLLNGQPIAQPTNNSSSLTGTVFVITAEQLLANSVDYDGDNLTVQEVTYSGSNGALTNTGEGIWEFEPNDSFSGSTEFSFTVTDGELTNTAVATLNTQNGSSSVTGAEGVDVVLGSSAANSINGSFGNDTLIGNAGDDLLFGGAGDDRMTGGEGSDTYSWVSSDLGTAALPAEDLITDFQTGPGGDVLDLADLLDEADPLDNYLSFSFEDSDTVLEVRSDASDVTQRITLKGVDLSGYGGGTSNMEIINNLIDDGNLQV</sequence>
<dbReference type="GO" id="GO:0005509">
    <property type="term" value="F:calcium ion binding"/>
    <property type="evidence" value="ECO:0007669"/>
    <property type="project" value="InterPro"/>
</dbReference>
<dbReference type="STRING" id="305900.GV64_06115"/>
<feature type="domain" description="Cadherin-like" evidence="5">
    <location>
        <begin position="1611"/>
        <end position="1701"/>
    </location>
</feature>
<dbReference type="Gene3D" id="2.60.120.560">
    <property type="entry name" value="Exo-inulinase, domain 1"/>
    <property type="match status" value="1"/>
</dbReference>
<protein>
    <recommendedName>
        <fullName evidence="5">Cadherin-like domain-containing protein</fullName>
    </recommendedName>
</protein>
<evidence type="ECO:0000313" key="6">
    <source>
        <dbReference type="EMBL" id="KEI70358.1"/>
    </source>
</evidence>
<evidence type="ECO:0000313" key="7">
    <source>
        <dbReference type="Proteomes" id="UP000027997"/>
    </source>
</evidence>
<gene>
    <name evidence="6" type="ORF">GV64_06115</name>
</gene>
<dbReference type="InterPro" id="IPR011049">
    <property type="entry name" value="Serralysin-like_metalloprot_C"/>
</dbReference>
<accession>A0A081K882</accession>
<dbReference type="EMBL" id="JOJP01000001">
    <property type="protein sequence ID" value="KEI70358.1"/>
    <property type="molecule type" value="Genomic_DNA"/>
</dbReference>
<dbReference type="InterPro" id="IPR001343">
    <property type="entry name" value="Hemolysn_Ca-bd"/>
</dbReference>
<dbReference type="InterPro" id="IPR019960">
    <property type="entry name" value="T1SS_VCA0849"/>
</dbReference>
<dbReference type="eggNOG" id="COG1361">
    <property type="taxonomic scope" value="Bacteria"/>
</dbReference>
<dbReference type="InterPro" id="IPR050557">
    <property type="entry name" value="RTX_toxin/Mannuronan_C5-epim"/>
</dbReference>
<dbReference type="PROSITE" id="PS00330">
    <property type="entry name" value="HEMOLYSIN_CALCIUM"/>
    <property type="match status" value="6"/>
</dbReference>
<proteinExistence type="predicted"/>
<evidence type="ECO:0000256" key="4">
    <source>
        <dbReference type="SAM" id="MobiDB-lite"/>
    </source>
</evidence>
<dbReference type="Gene3D" id="2.60.40.3440">
    <property type="match status" value="1"/>
</dbReference>
<comment type="subcellular location">
    <subcellularLocation>
        <location evidence="1">Secreted</location>
    </subcellularLocation>
</comment>
<name>A0A081K882_9GAMM</name>
<dbReference type="Proteomes" id="UP000027997">
    <property type="component" value="Unassembled WGS sequence"/>
</dbReference>
<dbReference type="PRINTS" id="PR00313">
    <property type="entry name" value="CABNDNGRPT"/>
</dbReference>
<feature type="domain" description="Cadherin-like" evidence="5">
    <location>
        <begin position="1963"/>
        <end position="2055"/>
    </location>
</feature>
<keyword evidence="3" id="KW-0106">Calcium</keyword>
<evidence type="ECO:0000259" key="5">
    <source>
        <dbReference type="Pfam" id="PF17892"/>
    </source>
</evidence>
<comment type="caution">
    <text evidence="6">The sequence shown here is derived from an EMBL/GenBank/DDBJ whole genome shotgun (WGS) entry which is preliminary data.</text>
</comment>
<dbReference type="Pfam" id="PF17892">
    <property type="entry name" value="Cadherin_5"/>
    <property type="match status" value="4"/>
</dbReference>
<evidence type="ECO:0000256" key="2">
    <source>
        <dbReference type="ARBA" id="ARBA00022525"/>
    </source>
</evidence>
<reference evidence="6 7" key="1">
    <citation type="submission" date="2014-06" db="EMBL/GenBank/DDBJ databases">
        <title>Whole Genome Sequences of Three Symbiotic Endozoicomonas Bacteria.</title>
        <authorList>
            <person name="Neave M.J."/>
            <person name="Apprill A."/>
            <person name="Voolstra C.R."/>
        </authorList>
    </citation>
    <scope>NUCLEOTIDE SEQUENCE [LARGE SCALE GENOMIC DNA]</scope>
    <source>
        <strain evidence="6 7">DSM 22380</strain>
    </source>
</reference>
<dbReference type="InterPro" id="IPR018511">
    <property type="entry name" value="Hemolysin-typ_Ca-bd_CS"/>
</dbReference>
<dbReference type="GO" id="GO:0005576">
    <property type="term" value="C:extracellular region"/>
    <property type="evidence" value="ECO:0007669"/>
    <property type="project" value="UniProtKB-SubCell"/>
</dbReference>
<feature type="region of interest" description="Disordered" evidence="4">
    <location>
        <begin position="282"/>
        <end position="314"/>
    </location>
</feature>
<feature type="domain" description="Cadherin-like" evidence="5">
    <location>
        <begin position="798"/>
        <end position="872"/>
    </location>
</feature>